<feature type="chain" id="PRO_5036220893" description="UPAR/Ly6 domain-containing protein" evidence="1">
    <location>
        <begin position="27"/>
        <end position="129"/>
    </location>
</feature>
<name>A0A811K6P0_9BILA</name>
<dbReference type="OrthoDB" id="5851255at2759"/>
<reference evidence="2" key="1">
    <citation type="submission" date="2020-09" db="EMBL/GenBank/DDBJ databases">
        <authorList>
            <person name="Kikuchi T."/>
        </authorList>
    </citation>
    <scope>NUCLEOTIDE SEQUENCE</scope>
    <source>
        <strain evidence="2">SH1</strain>
    </source>
</reference>
<dbReference type="EMBL" id="CAJFCW020000002">
    <property type="protein sequence ID" value="CAG9093366.1"/>
    <property type="molecule type" value="Genomic_DNA"/>
</dbReference>
<dbReference type="EMBL" id="CAJFDH010000002">
    <property type="protein sequence ID" value="CAD5211394.1"/>
    <property type="molecule type" value="Genomic_DNA"/>
</dbReference>
<dbReference type="AlphaFoldDB" id="A0A811K6P0"/>
<comment type="caution">
    <text evidence="2">The sequence shown here is derived from an EMBL/GenBank/DDBJ whole genome shotgun (WGS) entry which is preliminary data.</text>
</comment>
<dbReference type="Proteomes" id="UP000614601">
    <property type="component" value="Unassembled WGS sequence"/>
</dbReference>
<evidence type="ECO:0008006" key="4">
    <source>
        <dbReference type="Google" id="ProtNLM"/>
    </source>
</evidence>
<dbReference type="Proteomes" id="UP000783686">
    <property type="component" value="Unassembled WGS sequence"/>
</dbReference>
<proteinExistence type="predicted"/>
<evidence type="ECO:0000256" key="1">
    <source>
        <dbReference type="SAM" id="SignalP"/>
    </source>
</evidence>
<evidence type="ECO:0000313" key="2">
    <source>
        <dbReference type="EMBL" id="CAD5211394.1"/>
    </source>
</evidence>
<sequence>MTTMTSLVKMWKSCSLFLFCFFTVQAAGIAKRMCYQCHMPFQCSTGFCYGDFCVKSLVGDKYVSKGCENKTVKATISGEDAAGSEVGCLESEVFGVPNTVCYCNDIDFCNSASEVSVSLLLVTVFIFCL</sequence>
<organism evidence="2 3">
    <name type="scientific">Bursaphelenchus okinawaensis</name>
    <dbReference type="NCBI Taxonomy" id="465554"/>
    <lineage>
        <taxon>Eukaryota</taxon>
        <taxon>Metazoa</taxon>
        <taxon>Ecdysozoa</taxon>
        <taxon>Nematoda</taxon>
        <taxon>Chromadorea</taxon>
        <taxon>Rhabditida</taxon>
        <taxon>Tylenchina</taxon>
        <taxon>Tylenchomorpha</taxon>
        <taxon>Aphelenchoidea</taxon>
        <taxon>Aphelenchoididae</taxon>
        <taxon>Bursaphelenchus</taxon>
    </lineage>
</organism>
<evidence type="ECO:0000313" key="3">
    <source>
        <dbReference type="Proteomes" id="UP000614601"/>
    </source>
</evidence>
<feature type="signal peptide" evidence="1">
    <location>
        <begin position="1"/>
        <end position="26"/>
    </location>
</feature>
<protein>
    <recommendedName>
        <fullName evidence="4">UPAR/Ly6 domain-containing protein</fullName>
    </recommendedName>
</protein>
<accession>A0A811K6P0</accession>
<gene>
    <name evidence="2" type="ORF">BOKJ2_LOCUS3672</name>
</gene>
<keyword evidence="1" id="KW-0732">Signal</keyword>
<keyword evidence="3" id="KW-1185">Reference proteome</keyword>